<dbReference type="Proteomes" id="UP001190700">
    <property type="component" value="Unassembled WGS sequence"/>
</dbReference>
<keyword evidence="1" id="KW-0106">Calcium</keyword>
<dbReference type="GO" id="GO:0005509">
    <property type="term" value="F:calcium ion binding"/>
    <property type="evidence" value="ECO:0007669"/>
    <property type="project" value="InterPro"/>
</dbReference>
<comment type="caution">
    <text evidence="5">The sequence shown here is derived from an EMBL/GenBank/DDBJ whole genome shotgun (WGS) entry which is preliminary data.</text>
</comment>
<dbReference type="EMBL" id="LGRX02008828">
    <property type="protein sequence ID" value="KAK3272700.1"/>
    <property type="molecule type" value="Genomic_DNA"/>
</dbReference>
<dbReference type="AlphaFoldDB" id="A0AAE0G7G0"/>
<evidence type="ECO:0000259" key="3">
    <source>
        <dbReference type="PROSITE" id="PS50222"/>
    </source>
</evidence>
<sequence length="247" mass="28527">MHDQRVRDMPDFEVISTSVETKQEVSQAKRPITESHTPNMDSRVQRVPRNSKCSKFSLTSTGCRYSKSDVLKLRQVFVKHDIDSDGRVTFDEFQSGLRGTSLEGKDKVSYSMFKKVDRNNDEVLSFKEYLQAYYKHASPQEMKIMMEWAYPKKICGPEIEKEIKELTETFNLFSKHERGRLNRKELTEMGYSAEEVQHFISSYGSENGLLLGEFLEMVKSEYLQHLVPKSPKKSKLDSCSGLASRVP</sequence>
<feature type="region of interest" description="Disordered" evidence="2">
    <location>
        <begin position="23"/>
        <end position="43"/>
    </location>
</feature>
<organism evidence="5 6">
    <name type="scientific">Cymbomonas tetramitiformis</name>
    <dbReference type="NCBI Taxonomy" id="36881"/>
    <lineage>
        <taxon>Eukaryota</taxon>
        <taxon>Viridiplantae</taxon>
        <taxon>Chlorophyta</taxon>
        <taxon>Pyramimonadophyceae</taxon>
        <taxon>Pyramimonadales</taxon>
        <taxon>Pyramimonadaceae</taxon>
        <taxon>Cymbomonas</taxon>
    </lineage>
</organism>
<dbReference type="InterPro" id="IPR018247">
    <property type="entry name" value="EF_Hand_1_Ca_BS"/>
</dbReference>
<dbReference type="PROSITE" id="PS50222">
    <property type="entry name" value="EF_HAND_2"/>
    <property type="match status" value="2"/>
</dbReference>
<dbReference type="Pfam" id="PF13499">
    <property type="entry name" value="EF-hand_7"/>
    <property type="match status" value="1"/>
</dbReference>
<dbReference type="Gene3D" id="1.10.238.10">
    <property type="entry name" value="EF-hand"/>
    <property type="match status" value="1"/>
</dbReference>
<evidence type="ECO:0000313" key="6">
    <source>
        <dbReference type="Proteomes" id="UP001190700"/>
    </source>
</evidence>
<reference evidence="5" key="2">
    <citation type="submission" date="2023-06" db="EMBL/GenBank/DDBJ databases">
        <title>Long-read-based genome assembly of the green algal bacterivore Cymbomonas tetramitiformis.</title>
        <authorList>
            <person name="Gyaltshen Y."/>
            <person name="Rozenberg A."/>
            <person name="Paasch A."/>
            <person name="Burns J.A."/>
            <person name="Warring S."/>
            <person name="Larson R."/>
            <person name="Maurer-Alcala X."/>
            <person name="Dacks J."/>
            <person name="Kim E."/>
        </authorList>
    </citation>
    <scope>NUCLEOTIDE SEQUENCE</scope>
    <source>
        <strain evidence="5">PLY_AMNH</strain>
    </source>
</reference>
<dbReference type="InterPro" id="IPR002048">
    <property type="entry name" value="EF_hand_dom"/>
</dbReference>
<dbReference type="PROSITE" id="PS00018">
    <property type="entry name" value="EF_HAND_1"/>
    <property type="match status" value="1"/>
</dbReference>
<feature type="domain" description="EF-hand" evidence="3">
    <location>
        <begin position="104"/>
        <end position="139"/>
    </location>
</feature>
<evidence type="ECO:0000256" key="1">
    <source>
        <dbReference type="ARBA" id="ARBA00022837"/>
    </source>
</evidence>
<dbReference type="InterPro" id="IPR011992">
    <property type="entry name" value="EF-hand-dom_pair"/>
</dbReference>
<dbReference type="SMART" id="SM00054">
    <property type="entry name" value="EFh"/>
    <property type="match status" value="2"/>
</dbReference>
<reference evidence="5 6" key="1">
    <citation type="journal article" date="2015" name="Genome Biol. Evol.">
        <title>Comparative Genomics of a Bacterivorous Green Alga Reveals Evolutionary Causalities and Consequences of Phago-Mixotrophic Mode of Nutrition.</title>
        <authorList>
            <person name="Burns J.A."/>
            <person name="Paasch A."/>
            <person name="Narechania A."/>
            <person name="Kim E."/>
        </authorList>
    </citation>
    <scope>NUCLEOTIDE SEQUENCE [LARGE SCALE GENOMIC DNA]</scope>
    <source>
        <strain evidence="5">PLY_AMNH</strain>
    </source>
</reference>
<evidence type="ECO:0000313" key="4">
    <source>
        <dbReference type="EMBL" id="KAK3249868.1"/>
    </source>
</evidence>
<accession>A0AAE0G7G0</accession>
<evidence type="ECO:0000313" key="5">
    <source>
        <dbReference type="EMBL" id="KAK3272700.1"/>
    </source>
</evidence>
<feature type="domain" description="EF-hand" evidence="3">
    <location>
        <begin position="68"/>
        <end position="103"/>
    </location>
</feature>
<gene>
    <name evidence="5" type="ORF">CYMTET_19015</name>
    <name evidence="4" type="ORF">CYMTET_40724</name>
</gene>
<evidence type="ECO:0000256" key="2">
    <source>
        <dbReference type="SAM" id="MobiDB-lite"/>
    </source>
</evidence>
<keyword evidence="6" id="KW-1185">Reference proteome</keyword>
<proteinExistence type="predicted"/>
<dbReference type="EMBL" id="LGRX02027057">
    <property type="protein sequence ID" value="KAK3249868.1"/>
    <property type="molecule type" value="Genomic_DNA"/>
</dbReference>
<dbReference type="CDD" id="cd00051">
    <property type="entry name" value="EFh"/>
    <property type="match status" value="1"/>
</dbReference>
<name>A0AAE0G7G0_9CHLO</name>
<protein>
    <recommendedName>
        <fullName evidence="3">EF-hand domain-containing protein</fullName>
    </recommendedName>
</protein>
<dbReference type="SUPFAM" id="SSF47473">
    <property type="entry name" value="EF-hand"/>
    <property type="match status" value="1"/>
</dbReference>